<dbReference type="PROSITE" id="PS00595">
    <property type="entry name" value="AA_TRANSFER_CLASS_5"/>
    <property type="match status" value="1"/>
</dbReference>
<evidence type="ECO:0000256" key="6">
    <source>
        <dbReference type="ARBA" id="ARBA00022723"/>
    </source>
</evidence>
<dbReference type="InterPro" id="IPR015422">
    <property type="entry name" value="PyrdxlP-dep_Trfase_small"/>
</dbReference>
<keyword evidence="14" id="KW-1185">Reference proteome</keyword>
<name>A0A177E6C8_9BACT</name>
<dbReference type="InterPro" id="IPR000192">
    <property type="entry name" value="Aminotrans_V_dom"/>
</dbReference>
<evidence type="ECO:0000313" key="13">
    <source>
        <dbReference type="EMBL" id="OAG27338.1"/>
    </source>
</evidence>
<keyword evidence="6" id="KW-0479">Metal-binding</keyword>
<dbReference type="STRING" id="1795632.TH606_07305"/>
<dbReference type="SUPFAM" id="SSF53383">
    <property type="entry name" value="PLP-dependent transferases"/>
    <property type="match status" value="1"/>
</dbReference>
<dbReference type="PANTHER" id="PTHR11601:SF34">
    <property type="entry name" value="CYSTEINE DESULFURASE"/>
    <property type="match status" value="1"/>
</dbReference>
<dbReference type="InterPro" id="IPR015424">
    <property type="entry name" value="PyrdxlP-dep_Trfase"/>
</dbReference>
<dbReference type="GO" id="GO:0046872">
    <property type="term" value="F:metal ion binding"/>
    <property type="evidence" value="ECO:0007669"/>
    <property type="project" value="UniProtKB-KW"/>
</dbReference>
<organism evidence="13 14">
    <name type="scientific">Thermodesulfatator autotrophicus</name>
    <dbReference type="NCBI Taxonomy" id="1795632"/>
    <lineage>
        <taxon>Bacteria</taxon>
        <taxon>Pseudomonadati</taxon>
        <taxon>Thermodesulfobacteriota</taxon>
        <taxon>Thermodesulfobacteria</taxon>
        <taxon>Thermodesulfobacteriales</taxon>
        <taxon>Thermodesulfatatoraceae</taxon>
        <taxon>Thermodesulfatator</taxon>
    </lineage>
</organism>
<keyword evidence="7" id="KW-0663">Pyridoxal phosphate</keyword>
<comment type="function">
    <text evidence="2">Catalyzes the removal of elemental sulfur atoms from cysteine to produce alanine. Seems to participate in the biosynthesis of the nitrogenase metalloclusters by providing the inorganic sulfur required for the Fe-S core formation.</text>
</comment>
<dbReference type="Pfam" id="PF00266">
    <property type="entry name" value="Aminotran_5"/>
    <property type="match status" value="1"/>
</dbReference>
<evidence type="ECO:0000256" key="3">
    <source>
        <dbReference type="ARBA" id="ARBA00006490"/>
    </source>
</evidence>
<keyword evidence="5" id="KW-0808">Transferase</keyword>
<dbReference type="GO" id="GO:0051536">
    <property type="term" value="F:iron-sulfur cluster binding"/>
    <property type="evidence" value="ECO:0007669"/>
    <property type="project" value="UniProtKB-KW"/>
</dbReference>
<reference evidence="13 14" key="1">
    <citation type="submission" date="2016-02" db="EMBL/GenBank/DDBJ databases">
        <title>Draft genome sequence of Thermodesulfatator sp. S606.</title>
        <authorList>
            <person name="Lai Q."/>
            <person name="Cao J."/>
            <person name="Dupont S."/>
            <person name="Shao Z."/>
            <person name="Jebbar M."/>
            <person name="Alain K."/>
        </authorList>
    </citation>
    <scope>NUCLEOTIDE SEQUENCE [LARGE SCALE GENOMIC DNA]</scope>
    <source>
        <strain evidence="13 14">S606</strain>
    </source>
</reference>
<dbReference type="EC" id="2.8.1.7" evidence="4"/>
<feature type="domain" description="Aminotransferase class V" evidence="12">
    <location>
        <begin position="5"/>
        <end position="363"/>
    </location>
</feature>
<evidence type="ECO:0000256" key="5">
    <source>
        <dbReference type="ARBA" id="ARBA00022679"/>
    </source>
</evidence>
<dbReference type="InterPro" id="IPR015421">
    <property type="entry name" value="PyrdxlP-dep_Trfase_major"/>
</dbReference>
<comment type="cofactor">
    <cofactor evidence="1 11">
        <name>pyridoxal 5'-phosphate</name>
        <dbReference type="ChEBI" id="CHEBI:597326"/>
    </cofactor>
</comment>
<evidence type="ECO:0000256" key="9">
    <source>
        <dbReference type="ARBA" id="ARBA00023014"/>
    </source>
</evidence>
<keyword evidence="9" id="KW-0411">Iron-sulfur</keyword>
<evidence type="ECO:0000256" key="7">
    <source>
        <dbReference type="ARBA" id="ARBA00022898"/>
    </source>
</evidence>
<dbReference type="RefSeq" id="WP_068542453.1">
    <property type="nucleotide sequence ID" value="NZ_LSFI01000032.1"/>
</dbReference>
<gene>
    <name evidence="13" type="ORF">TH606_07305</name>
</gene>
<comment type="catalytic activity">
    <reaction evidence="10">
        <text>(sulfur carrier)-H + L-cysteine = (sulfur carrier)-SH + L-alanine</text>
        <dbReference type="Rhea" id="RHEA:43892"/>
        <dbReference type="Rhea" id="RHEA-COMP:14737"/>
        <dbReference type="Rhea" id="RHEA-COMP:14739"/>
        <dbReference type="ChEBI" id="CHEBI:29917"/>
        <dbReference type="ChEBI" id="CHEBI:35235"/>
        <dbReference type="ChEBI" id="CHEBI:57972"/>
        <dbReference type="ChEBI" id="CHEBI:64428"/>
        <dbReference type="EC" id="2.8.1.7"/>
    </reaction>
</comment>
<evidence type="ECO:0000256" key="2">
    <source>
        <dbReference type="ARBA" id="ARBA00003120"/>
    </source>
</evidence>
<dbReference type="Gene3D" id="3.90.1150.10">
    <property type="entry name" value="Aspartate Aminotransferase, domain 1"/>
    <property type="match status" value="1"/>
</dbReference>
<evidence type="ECO:0000313" key="14">
    <source>
        <dbReference type="Proteomes" id="UP000076964"/>
    </source>
</evidence>
<evidence type="ECO:0000259" key="12">
    <source>
        <dbReference type="Pfam" id="PF00266"/>
    </source>
</evidence>
<evidence type="ECO:0000256" key="1">
    <source>
        <dbReference type="ARBA" id="ARBA00001933"/>
    </source>
</evidence>
<dbReference type="OrthoDB" id="9808002at2"/>
<protein>
    <recommendedName>
        <fullName evidence="4">cysteine desulfurase</fullName>
        <ecNumber evidence="4">2.8.1.7</ecNumber>
    </recommendedName>
</protein>
<dbReference type="Gene3D" id="3.40.640.10">
    <property type="entry name" value="Type I PLP-dependent aspartate aminotransferase-like (Major domain)"/>
    <property type="match status" value="1"/>
</dbReference>
<comment type="similarity">
    <text evidence="3">Belongs to the class-V pyridoxal-phosphate-dependent aminotransferase family. NifS/IscS subfamily.</text>
</comment>
<evidence type="ECO:0000256" key="11">
    <source>
        <dbReference type="RuleBase" id="RU004504"/>
    </source>
</evidence>
<comment type="caution">
    <text evidence="13">The sequence shown here is derived from an EMBL/GenBank/DDBJ whole genome shotgun (WGS) entry which is preliminary data.</text>
</comment>
<sequence>MKSTIYLDYNATTPVLPEVKEVVVFYLTEAFGNPSCNHIIGKQAKEGLERARAELASLIEAEPPEIIFVSGGTEANNLAILGSALAQDKKKHIITTQIEHPSVLNPMIRLLEMGFDVTFLPVDSQGYVDPDEVQKAIRPDTFLVSVMLVNNEIGTIQPVSEIGRLCCEKDVMFHTDAAQAVGKMPVSVKDLNCDLMTIAGHKMYAPKGIGALFLRKGLGLKPLFSGASQEGGLRPGTEPVALACGLGKAASMAKRDLLAEAQREFKLREKLYEGLKEIYPDLIRHGIPEKTLANTLSVSFPGLNASQILERMPELCASTGAACHDRAQAISHVLSAMGVSKEIALGTIRFSLGRNTTAQDIEKALALFKRTLAG</sequence>
<proteinExistence type="inferred from homology"/>
<dbReference type="PIRSF" id="PIRSF005572">
    <property type="entry name" value="NifS"/>
    <property type="match status" value="1"/>
</dbReference>
<dbReference type="Proteomes" id="UP000076964">
    <property type="component" value="Unassembled WGS sequence"/>
</dbReference>
<dbReference type="PANTHER" id="PTHR11601">
    <property type="entry name" value="CYSTEINE DESULFURYLASE FAMILY MEMBER"/>
    <property type="match status" value="1"/>
</dbReference>
<accession>A0A177E6C8</accession>
<dbReference type="AlphaFoldDB" id="A0A177E6C8"/>
<evidence type="ECO:0000256" key="8">
    <source>
        <dbReference type="ARBA" id="ARBA00023004"/>
    </source>
</evidence>
<dbReference type="InterPro" id="IPR020578">
    <property type="entry name" value="Aminotrans_V_PyrdxlP_BS"/>
</dbReference>
<dbReference type="GO" id="GO:0031071">
    <property type="term" value="F:cysteine desulfurase activity"/>
    <property type="evidence" value="ECO:0007669"/>
    <property type="project" value="UniProtKB-EC"/>
</dbReference>
<evidence type="ECO:0000256" key="10">
    <source>
        <dbReference type="ARBA" id="ARBA00050776"/>
    </source>
</evidence>
<dbReference type="FunFam" id="3.40.640.10:FF:000084">
    <property type="entry name" value="IscS-like cysteine desulfurase"/>
    <property type="match status" value="1"/>
</dbReference>
<dbReference type="InterPro" id="IPR016454">
    <property type="entry name" value="Cysteine_dSase"/>
</dbReference>
<dbReference type="EMBL" id="LSFI01000032">
    <property type="protein sequence ID" value="OAG27338.1"/>
    <property type="molecule type" value="Genomic_DNA"/>
</dbReference>
<evidence type="ECO:0000256" key="4">
    <source>
        <dbReference type="ARBA" id="ARBA00012239"/>
    </source>
</evidence>
<keyword evidence="8" id="KW-0408">Iron</keyword>